<dbReference type="InterPro" id="IPR002781">
    <property type="entry name" value="TM_pro_TauE-like"/>
</dbReference>
<evidence type="ECO:0000313" key="6">
    <source>
        <dbReference type="EMBL" id="QPJ65734.1"/>
    </source>
</evidence>
<keyword evidence="4 5" id="KW-0472">Membrane</keyword>
<feature type="transmembrane region" description="Helical" evidence="5">
    <location>
        <begin position="94"/>
        <end position="113"/>
    </location>
</feature>
<reference evidence="7" key="1">
    <citation type="submission" date="2020-02" db="EMBL/GenBank/DDBJ databases">
        <title>Genomic and physiological characterization of two novel Nitrospinaceae genera.</title>
        <authorList>
            <person name="Mueller A.J."/>
            <person name="Jung M.-Y."/>
            <person name="Strachan C.R."/>
            <person name="Herbold C.W."/>
            <person name="Kirkegaard R.H."/>
            <person name="Daims H."/>
        </authorList>
    </citation>
    <scope>NUCLEOTIDE SEQUENCE [LARGE SCALE GENOMIC DNA]</scope>
</reference>
<keyword evidence="3 5" id="KW-1133">Transmembrane helix</keyword>
<dbReference type="KEGG" id="nva:G3M78_10160"/>
<dbReference type="Pfam" id="PF01925">
    <property type="entry name" value="TauE"/>
    <property type="match status" value="1"/>
</dbReference>
<feature type="transmembrane region" description="Helical" evidence="5">
    <location>
        <begin position="70"/>
        <end position="88"/>
    </location>
</feature>
<evidence type="ECO:0000256" key="5">
    <source>
        <dbReference type="RuleBase" id="RU363041"/>
    </source>
</evidence>
<gene>
    <name evidence="6" type="ORF">G3M78_10160</name>
</gene>
<proteinExistence type="inferred from homology"/>
<evidence type="ECO:0000256" key="2">
    <source>
        <dbReference type="ARBA" id="ARBA00022692"/>
    </source>
</evidence>
<dbReference type="PANTHER" id="PTHR43701">
    <property type="entry name" value="MEMBRANE TRANSPORTER PROTEIN MJ0441-RELATED"/>
    <property type="match status" value="1"/>
</dbReference>
<feature type="transmembrane region" description="Helical" evidence="5">
    <location>
        <begin position="37"/>
        <end position="58"/>
    </location>
</feature>
<dbReference type="AlphaFoldDB" id="A0A7T0G3V5"/>
<evidence type="ECO:0000256" key="1">
    <source>
        <dbReference type="ARBA" id="ARBA00004141"/>
    </source>
</evidence>
<protein>
    <recommendedName>
        <fullName evidence="5">Probable membrane transporter protein</fullName>
    </recommendedName>
</protein>
<dbReference type="InterPro" id="IPR051598">
    <property type="entry name" value="TSUP/Inactive_protease-like"/>
</dbReference>
<evidence type="ECO:0000256" key="3">
    <source>
        <dbReference type="ARBA" id="ARBA00022989"/>
    </source>
</evidence>
<keyword evidence="2 5" id="KW-0812">Transmembrane</keyword>
<dbReference type="EMBL" id="CP048620">
    <property type="protein sequence ID" value="QPJ65734.1"/>
    <property type="molecule type" value="Genomic_DNA"/>
</dbReference>
<accession>A0A7T0G3V5</accession>
<dbReference type="GO" id="GO:0005886">
    <property type="term" value="C:plasma membrane"/>
    <property type="evidence" value="ECO:0007669"/>
    <property type="project" value="UniProtKB-SubCell"/>
</dbReference>
<comment type="similarity">
    <text evidence="5">Belongs to the 4-toluene sulfonate uptake permease (TSUP) (TC 2.A.102) family.</text>
</comment>
<name>A0A7T0G3V5_9BACT</name>
<keyword evidence="5" id="KW-1003">Cell membrane</keyword>
<comment type="subcellular location">
    <subcellularLocation>
        <location evidence="5">Cell membrane</location>
        <topology evidence="5">Multi-pass membrane protein</topology>
    </subcellularLocation>
    <subcellularLocation>
        <location evidence="1">Membrane</location>
        <topology evidence="1">Multi-pass membrane protein</topology>
    </subcellularLocation>
</comment>
<sequence>MIIVALGGALVGILSSGTGMGGGFLVVPLLIFLGKDVKLAVGTSFIFIFFAAASALAAHHRLGNLEWKTGLALAVGGLVGAQIGPALLEQVPDAMFKRVFAFILVGVGVWMLFSAKNNGA</sequence>
<dbReference type="Proteomes" id="UP000594464">
    <property type="component" value="Chromosome"/>
</dbReference>
<organism evidence="6 7">
    <name type="scientific">Candidatus Nitrohelix vancouverensis</name>
    <dbReference type="NCBI Taxonomy" id="2705534"/>
    <lineage>
        <taxon>Bacteria</taxon>
        <taxon>Pseudomonadati</taxon>
        <taxon>Nitrospinota/Tectimicrobiota group</taxon>
        <taxon>Nitrospinota</taxon>
        <taxon>Nitrospinia</taxon>
        <taxon>Nitrospinales</taxon>
        <taxon>Nitrospinaceae</taxon>
        <taxon>Candidatus Nitrohelix</taxon>
    </lineage>
</organism>
<evidence type="ECO:0000313" key="7">
    <source>
        <dbReference type="Proteomes" id="UP000594464"/>
    </source>
</evidence>
<dbReference type="PANTHER" id="PTHR43701:SF2">
    <property type="entry name" value="MEMBRANE TRANSPORTER PROTEIN YJNA-RELATED"/>
    <property type="match status" value="1"/>
</dbReference>
<evidence type="ECO:0000256" key="4">
    <source>
        <dbReference type="ARBA" id="ARBA00023136"/>
    </source>
</evidence>